<dbReference type="EMBL" id="FZPD01000002">
    <property type="protein sequence ID" value="SNS85195.1"/>
    <property type="molecule type" value="Genomic_DNA"/>
</dbReference>
<protein>
    <submittedName>
        <fullName evidence="1">Uncharacterized protein</fullName>
    </submittedName>
</protein>
<name>A0A239HV67_EKHLU</name>
<organism evidence="1 2">
    <name type="scientific">Ekhidna lutea</name>
    <dbReference type="NCBI Taxonomy" id="447679"/>
    <lineage>
        <taxon>Bacteria</taxon>
        <taxon>Pseudomonadati</taxon>
        <taxon>Bacteroidota</taxon>
        <taxon>Cytophagia</taxon>
        <taxon>Cytophagales</taxon>
        <taxon>Reichenbachiellaceae</taxon>
        <taxon>Ekhidna</taxon>
    </lineage>
</organism>
<evidence type="ECO:0000313" key="2">
    <source>
        <dbReference type="Proteomes" id="UP000198393"/>
    </source>
</evidence>
<dbReference type="RefSeq" id="WP_089356248.1">
    <property type="nucleotide sequence ID" value="NZ_FZPD01000002.1"/>
</dbReference>
<dbReference type="OrthoDB" id="1116590at2"/>
<sequence>MLKQFSHSLLTSEELVIIAERFIQAVNASRLKDILENRIKKTTEASNVLSESLNEGLSSVHASRVQQADLLRDDAFQAFKYGVLSSSYRSEPSIKQAGERLVEIVRKRGFSLYNLGYIAQSEAMRSLVYDLERYSNEISHAGVADLLVEMLNSHEHFDKVYHEKTTEEIKNETPQVVVWKTELSKQITLFLNHVELLEEDKEEGVNKLVETLNSIINDMMEQAKERKQTA</sequence>
<dbReference type="InterPro" id="IPR046228">
    <property type="entry name" value="DUF6261"/>
</dbReference>
<dbReference type="Proteomes" id="UP000198393">
    <property type="component" value="Unassembled WGS sequence"/>
</dbReference>
<dbReference type="AlphaFoldDB" id="A0A239HV67"/>
<accession>A0A239HV67</accession>
<keyword evidence="2" id="KW-1185">Reference proteome</keyword>
<dbReference type="Pfam" id="PF19775">
    <property type="entry name" value="DUF6261"/>
    <property type="match status" value="1"/>
</dbReference>
<gene>
    <name evidence="1" type="ORF">SAMN05421640_1522</name>
</gene>
<reference evidence="1 2" key="1">
    <citation type="submission" date="2017-06" db="EMBL/GenBank/DDBJ databases">
        <authorList>
            <person name="Kim H.J."/>
            <person name="Triplett B.A."/>
        </authorList>
    </citation>
    <scope>NUCLEOTIDE SEQUENCE [LARGE SCALE GENOMIC DNA]</scope>
    <source>
        <strain evidence="1 2">DSM 19307</strain>
    </source>
</reference>
<proteinExistence type="predicted"/>
<evidence type="ECO:0000313" key="1">
    <source>
        <dbReference type="EMBL" id="SNS85195.1"/>
    </source>
</evidence>